<protein>
    <submittedName>
        <fullName evidence="1">Uncharacterized protein</fullName>
    </submittedName>
</protein>
<dbReference type="EMBL" id="JAODIR010000027">
    <property type="protein sequence ID" value="MDD2168179.1"/>
    <property type="molecule type" value="Genomic_DNA"/>
</dbReference>
<name>A0AA42EFS6_GLAPU</name>
<evidence type="ECO:0000313" key="1">
    <source>
        <dbReference type="EMBL" id="MDD2168179.1"/>
    </source>
</evidence>
<organism evidence="1 2">
    <name type="scientific">Glaesserella parasuis</name>
    <name type="common">Haemophilus parasuis</name>
    <dbReference type="NCBI Taxonomy" id="738"/>
    <lineage>
        <taxon>Bacteria</taxon>
        <taxon>Pseudomonadati</taxon>
        <taxon>Pseudomonadota</taxon>
        <taxon>Gammaproteobacteria</taxon>
        <taxon>Pasteurellales</taxon>
        <taxon>Pasteurellaceae</taxon>
        <taxon>Glaesserella</taxon>
    </lineage>
</organism>
<accession>A0AA42EFS6</accession>
<comment type="caution">
    <text evidence="1">The sequence shown here is derived from an EMBL/GenBank/DDBJ whole genome shotgun (WGS) entry which is preliminary data.</text>
</comment>
<sequence length="60" mass="7439">IPVFEIIRKSVFFLCKNKSIEVFLRIYRYILRFYTCFLKPSYQLVMEQDCKYIGKWFSIL</sequence>
<evidence type="ECO:0000313" key="2">
    <source>
        <dbReference type="Proteomes" id="UP001148834"/>
    </source>
</evidence>
<proteinExistence type="predicted"/>
<gene>
    <name evidence="1" type="ORF">N5925_06130</name>
</gene>
<reference evidence="1" key="1">
    <citation type="submission" date="2022-09" db="EMBL/GenBank/DDBJ databases">
        <title>Molecular characterization of Glaesserella parasuis strains circulating in commercial swine farms using whole-genome sequencing.</title>
        <authorList>
            <person name="Mugabi R."/>
            <person name="Clavijo M."/>
            <person name="Li G."/>
        </authorList>
    </citation>
    <scope>NUCLEOTIDE SEQUENCE</scope>
    <source>
        <strain evidence="1">0435-53</strain>
    </source>
</reference>
<dbReference type="Proteomes" id="UP001148834">
    <property type="component" value="Unassembled WGS sequence"/>
</dbReference>
<feature type="non-terminal residue" evidence="1">
    <location>
        <position position="1"/>
    </location>
</feature>
<dbReference type="AlphaFoldDB" id="A0AA42EFS6"/>